<evidence type="ECO:0000313" key="4">
    <source>
        <dbReference type="Proteomes" id="UP001194580"/>
    </source>
</evidence>
<keyword evidence="4" id="KW-1185">Reference proteome</keyword>
<dbReference type="Proteomes" id="UP001194580">
    <property type="component" value="Unassembled WGS sequence"/>
</dbReference>
<feature type="region of interest" description="Disordered" evidence="1">
    <location>
        <begin position="258"/>
        <end position="283"/>
    </location>
</feature>
<evidence type="ECO:0000313" key="3">
    <source>
        <dbReference type="EMBL" id="KAG0276620.1"/>
    </source>
</evidence>
<accession>A0AAD4DFR3</accession>
<comment type="caution">
    <text evidence="3">The sequence shown here is derived from an EMBL/GenBank/DDBJ whole genome shotgun (WGS) entry which is preliminary data.</text>
</comment>
<organism evidence="3 4">
    <name type="scientific">Linnemannia exigua</name>
    <dbReference type="NCBI Taxonomy" id="604196"/>
    <lineage>
        <taxon>Eukaryota</taxon>
        <taxon>Fungi</taxon>
        <taxon>Fungi incertae sedis</taxon>
        <taxon>Mucoromycota</taxon>
        <taxon>Mortierellomycotina</taxon>
        <taxon>Mortierellomycetes</taxon>
        <taxon>Mortierellales</taxon>
        <taxon>Mortierellaceae</taxon>
        <taxon>Linnemannia</taxon>
    </lineage>
</organism>
<feature type="region of interest" description="Disordered" evidence="1">
    <location>
        <begin position="314"/>
        <end position="349"/>
    </location>
</feature>
<name>A0AAD4DFR3_9FUNG</name>
<evidence type="ECO:0000256" key="1">
    <source>
        <dbReference type="SAM" id="MobiDB-lite"/>
    </source>
</evidence>
<reference evidence="3" key="1">
    <citation type="journal article" date="2020" name="Fungal Divers.">
        <title>Resolving the Mortierellaceae phylogeny through synthesis of multi-gene phylogenetics and phylogenomics.</title>
        <authorList>
            <person name="Vandepol N."/>
            <person name="Liber J."/>
            <person name="Desiro A."/>
            <person name="Na H."/>
            <person name="Kennedy M."/>
            <person name="Barry K."/>
            <person name="Grigoriev I.V."/>
            <person name="Miller A.N."/>
            <person name="O'Donnell K."/>
            <person name="Stajich J.E."/>
            <person name="Bonito G."/>
        </authorList>
    </citation>
    <scope>NUCLEOTIDE SEQUENCE</scope>
    <source>
        <strain evidence="3">NRRL 28262</strain>
    </source>
</reference>
<feature type="domain" description="TUG ubiquitin-like" evidence="2">
    <location>
        <begin position="12"/>
        <end position="72"/>
    </location>
</feature>
<feature type="compositionally biased region" description="Polar residues" evidence="1">
    <location>
        <begin position="224"/>
        <end position="235"/>
    </location>
</feature>
<sequence length="396" mass="43416">MVSYVIVHIGGGKKQRIQTTPSMILRQVVDTICKRRNDHHPERYILRKGNYDLDLSWTIHNAGITSGSQLDLIKRFRGTSAASSHFCIALQLGAMTNNSISLAASTSLRKALLVLEQATEGYRKSAQCTNQLLFSTSNNNNSSIFANRRSFSKSGREFPKYAPLPQRSFKSSTIAVSASFESGTETGVVRVAVPDMNAKLDKDHMMSDYDDNSDVNINEAPIAQPNNDKPLSGNVSIPTPYTVPAPSLTSRTGHVASVCRDGHLPSSGGGGGNGSDGESNRQTPTQDISAAMIEANQEIRQRLEQQTQEALTDRVRCLSKNSDSSSDKDRFLRSMRVDGNNPAKKNQQQDDIVRQIALRVSRMLKEAEERGETAPDYQTLIAQEIAKEQQGGMLAL</sequence>
<dbReference type="SUPFAM" id="SSF54236">
    <property type="entry name" value="Ubiquitin-like"/>
    <property type="match status" value="1"/>
</dbReference>
<dbReference type="Pfam" id="PF11470">
    <property type="entry name" value="TUG-UBL1"/>
    <property type="match status" value="1"/>
</dbReference>
<dbReference type="Gene3D" id="3.10.20.90">
    <property type="entry name" value="Phosphatidylinositol 3-kinase Catalytic Subunit, Chain A, domain 1"/>
    <property type="match status" value="1"/>
</dbReference>
<proteinExistence type="predicted"/>
<protein>
    <recommendedName>
        <fullName evidence="2">TUG ubiquitin-like domain-containing protein</fullName>
    </recommendedName>
</protein>
<feature type="region of interest" description="Disordered" evidence="1">
    <location>
        <begin position="206"/>
        <end position="235"/>
    </location>
</feature>
<dbReference type="InterPro" id="IPR029071">
    <property type="entry name" value="Ubiquitin-like_domsf"/>
</dbReference>
<dbReference type="AlphaFoldDB" id="A0AAD4DFR3"/>
<evidence type="ECO:0000259" key="2">
    <source>
        <dbReference type="Pfam" id="PF11470"/>
    </source>
</evidence>
<gene>
    <name evidence="3" type="ORF">BGZ95_007291</name>
</gene>
<dbReference type="EMBL" id="JAAAIL010000353">
    <property type="protein sequence ID" value="KAG0276620.1"/>
    <property type="molecule type" value="Genomic_DNA"/>
</dbReference>
<feature type="compositionally biased region" description="Basic and acidic residues" evidence="1">
    <location>
        <begin position="325"/>
        <end position="336"/>
    </location>
</feature>
<dbReference type="InterPro" id="IPR021569">
    <property type="entry name" value="TUG-UBL1"/>
</dbReference>